<dbReference type="EnsemblMetazoa" id="CapteT94926">
    <property type="protein sequence ID" value="CapteP94926"/>
    <property type="gene ID" value="CapteG94926"/>
</dbReference>
<evidence type="ECO:0000256" key="4">
    <source>
        <dbReference type="ARBA" id="ARBA00022679"/>
    </source>
</evidence>
<dbReference type="InterPro" id="IPR000719">
    <property type="entry name" value="Prot_kinase_dom"/>
</dbReference>
<evidence type="ECO:0000256" key="5">
    <source>
        <dbReference type="ARBA" id="ARBA00022692"/>
    </source>
</evidence>
<dbReference type="CDD" id="cd23615">
    <property type="entry name" value="TFP_LU_ECD_ACVR2"/>
    <property type="match status" value="1"/>
</dbReference>
<evidence type="ECO:0000256" key="10">
    <source>
        <dbReference type="ARBA" id="ARBA00022989"/>
    </source>
</evidence>
<dbReference type="SUPFAM" id="SSF57302">
    <property type="entry name" value="Snake toxin-like"/>
    <property type="match status" value="1"/>
</dbReference>
<dbReference type="PROSITE" id="PS00108">
    <property type="entry name" value="PROTEIN_KINASE_ST"/>
    <property type="match status" value="1"/>
</dbReference>
<reference evidence="17 19" key="2">
    <citation type="journal article" date="2013" name="Nature">
        <title>Insights into bilaterian evolution from three spiralian genomes.</title>
        <authorList>
            <person name="Simakov O."/>
            <person name="Marletaz F."/>
            <person name="Cho S.J."/>
            <person name="Edsinger-Gonzales E."/>
            <person name="Havlak P."/>
            <person name="Hellsten U."/>
            <person name="Kuo D.H."/>
            <person name="Larsson T."/>
            <person name="Lv J."/>
            <person name="Arendt D."/>
            <person name="Savage R."/>
            <person name="Osoegawa K."/>
            <person name="de Jong P."/>
            <person name="Grimwood J."/>
            <person name="Chapman J.A."/>
            <person name="Shapiro H."/>
            <person name="Aerts A."/>
            <person name="Otillar R.P."/>
            <person name="Terry A.Y."/>
            <person name="Boore J.L."/>
            <person name="Grigoriev I.V."/>
            <person name="Lindberg D.R."/>
            <person name="Seaver E.C."/>
            <person name="Weisblat D.A."/>
            <person name="Putnam N.H."/>
            <person name="Rokhsar D.S."/>
        </authorList>
    </citation>
    <scope>NUCLEOTIDE SEQUENCE</scope>
    <source>
        <strain evidence="17 19">I ESC-2004</strain>
    </source>
</reference>
<organism evidence="17">
    <name type="scientific">Capitella teleta</name>
    <name type="common">Polychaete worm</name>
    <dbReference type="NCBI Taxonomy" id="283909"/>
    <lineage>
        <taxon>Eukaryota</taxon>
        <taxon>Metazoa</taxon>
        <taxon>Spiralia</taxon>
        <taxon>Lophotrochozoa</taxon>
        <taxon>Annelida</taxon>
        <taxon>Polychaeta</taxon>
        <taxon>Sedentaria</taxon>
        <taxon>Scolecida</taxon>
        <taxon>Capitellidae</taxon>
        <taxon>Capitella</taxon>
    </lineage>
</organism>
<dbReference type="CDD" id="cd14053">
    <property type="entry name" value="STKc_ACVR2"/>
    <property type="match status" value="1"/>
</dbReference>
<dbReference type="FunCoup" id="R7TEH1">
    <property type="interactions" value="575"/>
</dbReference>
<accession>R7TEH1</accession>
<evidence type="ECO:0000256" key="2">
    <source>
        <dbReference type="ARBA" id="ARBA00009605"/>
    </source>
</evidence>
<evidence type="ECO:0000256" key="3">
    <source>
        <dbReference type="ARBA" id="ARBA00022527"/>
    </source>
</evidence>
<evidence type="ECO:0000259" key="16">
    <source>
        <dbReference type="PROSITE" id="PS50011"/>
    </source>
</evidence>
<dbReference type="InterPro" id="IPR000472">
    <property type="entry name" value="Activin_recp"/>
</dbReference>
<dbReference type="InterPro" id="IPR008271">
    <property type="entry name" value="Ser/Thr_kinase_AS"/>
</dbReference>
<keyword evidence="13" id="KW-0460">Magnesium</keyword>
<keyword evidence="11 13" id="KW-0472">Membrane</keyword>
<dbReference type="PANTHER" id="PTHR23255:SF98">
    <property type="entry name" value="SERINE_THREONINE-PROTEIN KINASE RECEPTOR"/>
    <property type="match status" value="1"/>
</dbReference>
<evidence type="ECO:0000256" key="12">
    <source>
        <dbReference type="ARBA" id="ARBA00023170"/>
    </source>
</evidence>
<sequence length="535" mass="60454">MKCFNWLFFVCFSLTEGHASRLEAYKHECEYYDPVKCKSEPEACNKTVEQCPDPDPSARSHCYASWKNDTGKFELVKKGCWLDQPECYDKFECVEERLEEGKPYFCCCEGHMCNANFTVSPNAKKPTTTPSTGHSHQAMLFSLLPIIGIAIVIIIVFYLWKLNHRQDPYHTQLPTHDPSPMTPPSPDLGQRPINLLEVKARGRFGCVYKAQMGERVIAVKVFPLQDKQSWATEKDIYSLPQLNCHANILHYIGAEKRGENLNMDLWLITQFHEQGSLYDYLKGNLVSWQQLLAICESMAKGLAYLHEDLPATRTQQAKPAIAHRDFKSKNVLIKSDLTACIADFGLALKFEGGVSVGETHGQVGTRRYMAPEVLEGAINFSRDSFLRIDMYACGLVLWELISRCSAADGPVEEYRLPLEEDVGTHPSLEEMQDAVVSKKSRPGFKDVWRKHPGLCTMCDTIEECWDHDPEARLSAGCVQERLSQLTLLQNTAGLPQPPCKQLPSYSLQPPRYSVSQRTQSSPPPSYSDGYQIPIV</sequence>
<dbReference type="Pfam" id="PF00069">
    <property type="entry name" value="Pkinase"/>
    <property type="match status" value="1"/>
</dbReference>
<feature type="signal peptide" evidence="15">
    <location>
        <begin position="1"/>
        <end position="19"/>
    </location>
</feature>
<comment type="cofactor">
    <cofactor evidence="13">
        <name>Mg(2+)</name>
        <dbReference type="ChEBI" id="CHEBI:18420"/>
    </cofactor>
    <cofactor evidence="13">
        <name>Mn(2+)</name>
        <dbReference type="ChEBI" id="CHEBI:29035"/>
    </cofactor>
</comment>
<proteinExistence type="inferred from homology"/>
<dbReference type="GO" id="GO:0017002">
    <property type="term" value="F:activin receptor activity"/>
    <property type="evidence" value="ECO:0007669"/>
    <property type="project" value="TreeGrafter"/>
</dbReference>
<dbReference type="GO" id="GO:0046872">
    <property type="term" value="F:metal ion binding"/>
    <property type="evidence" value="ECO:0007669"/>
    <property type="project" value="UniProtKB-KW"/>
</dbReference>
<keyword evidence="8 13" id="KW-0418">Kinase</keyword>
<feature type="domain" description="Protein kinase" evidence="16">
    <location>
        <begin position="193"/>
        <end position="487"/>
    </location>
</feature>
<evidence type="ECO:0000256" key="6">
    <source>
        <dbReference type="ARBA" id="ARBA00022729"/>
    </source>
</evidence>
<dbReference type="EC" id="2.7.11.30" evidence="13"/>
<evidence type="ECO:0000313" key="18">
    <source>
        <dbReference type="EnsemblMetazoa" id="CapteP94926"/>
    </source>
</evidence>
<keyword evidence="13" id="KW-0464">Manganese</keyword>
<evidence type="ECO:0000256" key="9">
    <source>
        <dbReference type="ARBA" id="ARBA00022840"/>
    </source>
</evidence>
<comment type="subcellular location">
    <subcellularLocation>
        <location evidence="1 13">Membrane</location>
        <topology evidence="1 13">Single-pass type I membrane protein</topology>
    </subcellularLocation>
</comment>
<dbReference type="PRINTS" id="PR00653">
    <property type="entry name" value="ACTIVIN2R"/>
</dbReference>
<comment type="similarity">
    <text evidence="2 13">Belongs to the protein kinase superfamily. TKL Ser/Thr protein kinase family. TGFB receptor subfamily.</text>
</comment>
<dbReference type="EMBL" id="AMQN01002892">
    <property type="status" value="NOT_ANNOTATED_CDS"/>
    <property type="molecule type" value="Genomic_DNA"/>
</dbReference>
<dbReference type="AlphaFoldDB" id="R7TEH1"/>
<feature type="region of interest" description="Disordered" evidence="14">
    <location>
        <begin position="498"/>
        <end position="535"/>
    </location>
</feature>
<dbReference type="Pfam" id="PF01064">
    <property type="entry name" value="Activin_recp"/>
    <property type="match status" value="1"/>
</dbReference>
<dbReference type="Proteomes" id="UP000014760">
    <property type="component" value="Unassembled WGS sequence"/>
</dbReference>
<dbReference type="EMBL" id="KB310318">
    <property type="protein sequence ID" value="ELT91872.1"/>
    <property type="molecule type" value="Genomic_DNA"/>
</dbReference>
<evidence type="ECO:0000256" key="13">
    <source>
        <dbReference type="RuleBase" id="RU361271"/>
    </source>
</evidence>
<dbReference type="FunFam" id="3.30.200.20:FF:000094">
    <property type="entry name" value="Serine/threonine-protein kinase receptor"/>
    <property type="match status" value="1"/>
</dbReference>
<dbReference type="PROSITE" id="PS50011">
    <property type="entry name" value="PROTEIN_KINASE_DOM"/>
    <property type="match status" value="1"/>
</dbReference>
<dbReference type="OrthoDB" id="547665at2759"/>
<keyword evidence="3 13" id="KW-0723">Serine/threonine-protein kinase</keyword>
<dbReference type="HOGENOM" id="CLU_000288_8_4_1"/>
<evidence type="ECO:0000313" key="19">
    <source>
        <dbReference type="Proteomes" id="UP000014760"/>
    </source>
</evidence>
<evidence type="ECO:0000256" key="14">
    <source>
        <dbReference type="SAM" id="MobiDB-lite"/>
    </source>
</evidence>
<evidence type="ECO:0000256" key="8">
    <source>
        <dbReference type="ARBA" id="ARBA00022777"/>
    </source>
</evidence>
<dbReference type="SUPFAM" id="SSF56112">
    <property type="entry name" value="Protein kinase-like (PK-like)"/>
    <property type="match status" value="1"/>
</dbReference>
<keyword evidence="13" id="KW-0479">Metal-binding</keyword>
<keyword evidence="7 13" id="KW-0547">Nucleotide-binding</keyword>
<dbReference type="GO" id="GO:0048179">
    <property type="term" value="C:activin receptor complex"/>
    <property type="evidence" value="ECO:0007669"/>
    <property type="project" value="TreeGrafter"/>
</dbReference>
<comment type="catalytic activity">
    <reaction evidence="13">
        <text>L-threonyl-[receptor-protein] + ATP = O-phospho-L-threonyl-[receptor-protein] + ADP + H(+)</text>
        <dbReference type="Rhea" id="RHEA:44880"/>
        <dbReference type="Rhea" id="RHEA-COMP:11024"/>
        <dbReference type="Rhea" id="RHEA-COMP:11025"/>
        <dbReference type="ChEBI" id="CHEBI:15378"/>
        <dbReference type="ChEBI" id="CHEBI:30013"/>
        <dbReference type="ChEBI" id="CHEBI:30616"/>
        <dbReference type="ChEBI" id="CHEBI:61977"/>
        <dbReference type="ChEBI" id="CHEBI:456216"/>
        <dbReference type="EC" id="2.7.11.30"/>
    </reaction>
</comment>
<dbReference type="STRING" id="283909.R7TEH1"/>
<keyword evidence="9 13" id="KW-0067">ATP-binding</keyword>
<dbReference type="GO" id="GO:0005524">
    <property type="term" value="F:ATP binding"/>
    <property type="evidence" value="ECO:0007669"/>
    <property type="project" value="UniProtKB-UniRule"/>
</dbReference>
<dbReference type="PANTHER" id="PTHR23255">
    <property type="entry name" value="TRANSFORMING GROWTH FACTOR-BETA RECEPTOR TYPE I AND II"/>
    <property type="match status" value="1"/>
</dbReference>
<feature type="compositionally biased region" description="Polar residues" evidence="14">
    <location>
        <begin position="503"/>
        <end position="520"/>
    </location>
</feature>
<dbReference type="GO" id="GO:0071363">
    <property type="term" value="P:cellular response to growth factor stimulus"/>
    <property type="evidence" value="ECO:0007669"/>
    <property type="project" value="TreeGrafter"/>
</dbReference>
<keyword evidence="4 13" id="KW-0808">Transferase</keyword>
<keyword evidence="5 13" id="KW-0812">Transmembrane</keyword>
<evidence type="ECO:0000256" key="11">
    <source>
        <dbReference type="ARBA" id="ARBA00023136"/>
    </source>
</evidence>
<dbReference type="Gene3D" id="2.10.60.10">
    <property type="entry name" value="CD59"/>
    <property type="match status" value="1"/>
</dbReference>
<dbReference type="OMA" id="CNQNFTW"/>
<evidence type="ECO:0000313" key="17">
    <source>
        <dbReference type="EMBL" id="ELT91872.1"/>
    </source>
</evidence>
<name>R7TEH1_CAPTE</name>
<feature type="chain" id="PRO_5008786924" description="Serine/threonine-protein kinase receptor" evidence="15">
    <location>
        <begin position="20"/>
        <end position="535"/>
    </location>
</feature>
<reference evidence="19" key="1">
    <citation type="submission" date="2012-12" db="EMBL/GenBank/DDBJ databases">
        <authorList>
            <person name="Hellsten U."/>
            <person name="Grimwood J."/>
            <person name="Chapman J.A."/>
            <person name="Shapiro H."/>
            <person name="Aerts A."/>
            <person name="Otillar R.P."/>
            <person name="Terry A.Y."/>
            <person name="Boore J.L."/>
            <person name="Simakov O."/>
            <person name="Marletaz F."/>
            <person name="Cho S.-J."/>
            <person name="Edsinger-Gonzales E."/>
            <person name="Havlak P."/>
            <person name="Kuo D.-H."/>
            <person name="Larsson T."/>
            <person name="Lv J."/>
            <person name="Arendt D."/>
            <person name="Savage R."/>
            <person name="Osoegawa K."/>
            <person name="de Jong P."/>
            <person name="Lindberg D.R."/>
            <person name="Seaver E.C."/>
            <person name="Weisblat D.A."/>
            <person name="Putnam N.H."/>
            <person name="Grigoriev I.V."/>
            <person name="Rokhsar D.S."/>
        </authorList>
    </citation>
    <scope>NUCLEOTIDE SEQUENCE</scope>
    <source>
        <strain evidence="19">I ESC-2004</strain>
    </source>
</reference>
<dbReference type="GO" id="GO:0048185">
    <property type="term" value="F:activin binding"/>
    <property type="evidence" value="ECO:0007669"/>
    <property type="project" value="TreeGrafter"/>
</dbReference>
<evidence type="ECO:0000256" key="15">
    <source>
        <dbReference type="SAM" id="SignalP"/>
    </source>
</evidence>
<keyword evidence="19" id="KW-1185">Reference proteome</keyword>
<feature type="transmembrane region" description="Helical" evidence="13">
    <location>
        <begin position="138"/>
        <end position="160"/>
    </location>
</feature>
<dbReference type="Gene3D" id="1.10.510.10">
    <property type="entry name" value="Transferase(Phosphotransferase) domain 1"/>
    <property type="match status" value="1"/>
</dbReference>
<reference evidence="18" key="3">
    <citation type="submission" date="2015-06" db="UniProtKB">
        <authorList>
            <consortium name="EnsemblMetazoa"/>
        </authorList>
    </citation>
    <scope>IDENTIFICATION</scope>
</reference>
<keyword evidence="6 15" id="KW-0732">Signal</keyword>
<dbReference type="InterPro" id="IPR045860">
    <property type="entry name" value="Snake_toxin-like_sf"/>
</dbReference>
<evidence type="ECO:0000256" key="1">
    <source>
        <dbReference type="ARBA" id="ARBA00004479"/>
    </source>
</evidence>
<dbReference type="Gene3D" id="3.30.200.20">
    <property type="entry name" value="Phosphorylase Kinase, domain 1"/>
    <property type="match status" value="1"/>
</dbReference>
<keyword evidence="10 13" id="KW-1133">Transmembrane helix</keyword>
<dbReference type="InterPro" id="IPR011009">
    <property type="entry name" value="Kinase-like_dom_sf"/>
</dbReference>
<evidence type="ECO:0000256" key="7">
    <source>
        <dbReference type="ARBA" id="ARBA00022741"/>
    </source>
</evidence>
<protein>
    <recommendedName>
        <fullName evidence="13">Serine/threonine-protein kinase receptor</fullName>
        <ecNumber evidence="13">2.7.11.30</ecNumber>
    </recommendedName>
</protein>
<keyword evidence="12 13" id="KW-0675">Receptor</keyword>
<dbReference type="InterPro" id="IPR000333">
    <property type="entry name" value="TGFB_receptor"/>
</dbReference>
<gene>
    <name evidence="17" type="ORF">CAPTEDRAFT_94926</name>
</gene>